<gene>
    <name evidence="1" type="ORF">P378_18720</name>
</gene>
<keyword evidence="2" id="KW-1185">Reference proteome</keyword>
<protein>
    <submittedName>
        <fullName evidence="1">Uncharacterized protein</fullName>
    </submittedName>
</protein>
<reference evidence="1 2" key="1">
    <citation type="submission" date="2013-09" db="EMBL/GenBank/DDBJ databases">
        <title>Biodegradation of hydrocarbons in the deep terrestrial subsurface : characterization of a microbial consortium composed of two Desulfotomaculum species originating from a deep geological formation.</title>
        <authorList>
            <person name="Aullo T."/>
            <person name="Berlendis S."/>
            <person name="Lascourreges J.-F."/>
            <person name="Dessort D."/>
            <person name="Saint-Laurent S."/>
            <person name="Schraauwers B."/>
            <person name="Mas J."/>
            <person name="Magot M."/>
            <person name="Ranchou-Peyruse A."/>
        </authorList>
    </citation>
    <scope>NUCLEOTIDE SEQUENCE [LARGE SCALE GENOMIC DNA]</scope>
    <source>
        <strain evidence="1 2">Bs107</strain>
    </source>
</reference>
<dbReference type="Proteomes" id="UP000222564">
    <property type="component" value="Unassembled WGS sequence"/>
</dbReference>
<accession>A0A2C6MAQ3</accession>
<dbReference type="AlphaFoldDB" id="A0A2C6MAQ3"/>
<sequence>MHCKPFHAKPAQEINQRFFDKCRIGEHPVAMADDKTKDEKIAAIETAELSFGQGLVRKTIIAKARAGNRGTNQA</sequence>
<evidence type="ECO:0000313" key="1">
    <source>
        <dbReference type="EMBL" id="PHJ37088.1"/>
    </source>
</evidence>
<organism evidence="1 2">
    <name type="scientific">Desulforamulus profundi</name>
    <dbReference type="NCBI Taxonomy" id="1383067"/>
    <lineage>
        <taxon>Bacteria</taxon>
        <taxon>Bacillati</taxon>
        <taxon>Bacillota</taxon>
        <taxon>Clostridia</taxon>
        <taxon>Eubacteriales</taxon>
        <taxon>Peptococcaceae</taxon>
        <taxon>Desulforamulus</taxon>
    </lineage>
</organism>
<proteinExistence type="predicted"/>
<evidence type="ECO:0000313" key="2">
    <source>
        <dbReference type="Proteomes" id="UP000222564"/>
    </source>
</evidence>
<comment type="caution">
    <text evidence="1">The sequence shown here is derived from an EMBL/GenBank/DDBJ whole genome shotgun (WGS) entry which is preliminary data.</text>
</comment>
<dbReference type="EMBL" id="AWQQ01000118">
    <property type="protein sequence ID" value="PHJ37088.1"/>
    <property type="molecule type" value="Genomic_DNA"/>
</dbReference>
<name>A0A2C6MAQ3_9FIRM</name>